<dbReference type="Proteomes" id="UP001050975">
    <property type="component" value="Unassembled WGS sequence"/>
</dbReference>
<name>A0AAV3XMV1_9CYAN</name>
<organism evidence="3 4">
    <name type="scientific">Microseira wollei NIES-4236</name>
    <dbReference type="NCBI Taxonomy" id="2530354"/>
    <lineage>
        <taxon>Bacteria</taxon>
        <taxon>Bacillati</taxon>
        <taxon>Cyanobacteriota</taxon>
        <taxon>Cyanophyceae</taxon>
        <taxon>Oscillatoriophycideae</taxon>
        <taxon>Aerosakkonematales</taxon>
        <taxon>Aerosakkonemataceae</taxon>
        <taxon>Microseira</taxon>
    </lineage>
</organism>
<proteinExistence type="predicted"/>
<evidence type="ECO:0000259" key="2">
    <source>
        <dbReference type="Pfam" id="PF07282"/>
    </source>
</evidence>
<feature type="domain" description="Cas12f1-like TNB" evidence="2">
    <location>
        <begin position="5"/>
        <end position="69"/>
    </location>
</feature>
<dbReference type="InterPro" id="IPR010095">
    <property type="entry name" value="Cas12f1-like_TNB"/>
</dbReference>
<protein>
    <submittedName>
        <fullName evidence="3">Transposase</fullName>
    </submittedName>
</protein>
<comment type="caution">
    <text evidence="3">The sequence shown here is derived from an EMBL/GenBank/DDBJ whole genome shotgun (WGS) entry which is preliminary data.</text>
</comment>
<dbReference type="AlphaFoldDB" id="A0AAV3XMV1"/>
<dbReference type="RefSeq" id="WP_226591292.1">
    <property type="nucleotide sequence ID" value="NZ_BLAY01000191.1"/>
</dbReference>
<evidence type="ECO:0000313" key="3">
    <source>
        <dbReference type="EMBL" id="GET42973.1"/>
    </source>
</evidence>
<accession>A0AAV3XMV1</accession>
<keyword evidence="4" id="KW-1185">Reference proteome</keyword>
<sequence>MLQGSQFTQWLEYLGKVYGRVVVSVPPQYTSQKCSNCGKTVKKSLSFPTHICECGCLLDQDHNLAAINILAQALKQTGYQCRTVGHRSTLNAQA</sequence>
<dbReference type="EMBL" id="BLAY01000191">
    <property type="protein sequence ID" value="GET42973.1"/>
    <property type="molecule type" value="Genomic_DNA"/>
</dbReference>
<evidence type="ECO:0000256" key="1">
    <source>
        <dbReference type="ARBA" id="ARBA00023125"/>
    </source>
</evidence>
<keyword evidence="1" id="KW-0238">DNA-binding</keyword>
<dbReference type="Pfam" id="PF07282">
    <property type="entry name" value="Cas12f1-like_TNB"/>
    <property type="match status" value="1"/>
</dbReference>
<reference evidence="3" key="1">
    <citation type="submission" date="2019-10" db="EMBL/GenBank/DDBJ databases">
        <title>Draft genome sequece of Microseira wollei NIES-4236.</title>
        <authorList>
            <person name="Yamaguchi H."/>
            <person name="Suzuki S."/>
            <person name="Kawachi M."/>
        </authorList>
    </citation>
    <scope>NUCLEOTIDE SEQUENCE</scope>
    <source>
        <strain evidence="3">NIES-4236</strain>
    </source>
</reference>
<gene>
    <name evidence="3" type="ORF">MiSe_77930</name>
</gene>
<evidence type="ECO:0000313" key="4">
    <source>
        <dbReference type="Proteomes" id="UP001050975"/>
    </source>
</evidence>
<dbReference type="GO" id="GO:0003677">
    <property type="term" value="F:DNA binding"/>
    <property type="evidence" value="ECO:0007669"/>
    <property type="project" value="UniProtKB-KW"/>
</dbReference>